<sequence length="120" mass="14409">MINKSKIESCRPICKELKIFTVICSFIFETLCLFRKYNIYQVRNSNFHGYDTRRKDDFYIFQCNTSLYEKSVVNMSIRLHNSLPSELKVLGDFKKFKRALKSFLLYNPFYSLSEFFTYGQ</sequence>
<name>R4UWY7_COPFO</name>
<evidence type="ECO:0000313" key="1">
    <source>
        <dbReference type="EMBL" id="AGM32821.1"/>
    </source>
</evidence>
<organism evidence="1">
    <name type="scientific">Coptotermes formosanus</name>
    <name type="common">Formosan subterranean termite</name>
    <dbReference type="NCBI Taxonomy" id="36987"/>
    <lineage>
        <taxon>Eukaryota</taxon>
        <taxon>Metazoa</taxon>
        <taxon>Ecdysozoa</taxon>
        <taxon>Arthropoda</taxon>
        <taxon>Hexapoda</taxon>
        <taxon>Insecta</taxon>
        <taxon>Pterygota</taxon>
        <taxon>Neoptera</taxon>
        <taxon>Polyneoptera</taxon>
        <taxon>Dictyoptera</taxon>
        <taxon>Blattodea</taxon>
        <taxon>Blattoidea</taxon>
        <taxon>Termitoidae</taxon>
        <taxon>Rhinotermitidae</taxon>
        <taxon>Coptotermes</taxon>
    </lineage>
</organism>
<dbReference type="AlphaFoldDB" id="R4UWY7"/>
<accession>R4UWY7</accession>
<protein>
    <submittedName>
        <fullName evidence="1">Uncharacterized protein</fullName>
    </submittedName>
</protein>
<proteinExistence type="evidence at transcript level"/>
<reference evidence="1" key="1">
    <citation type="submission" date="2013-03" db="EMBL/GenBank/DDBJ databases">
        <title>Immune-Related transcriptome of Coptotermes formosanus Shiraki workers: the defense mechanism.</title>
        <authorList>
            <person name="Hussain A."/>
            <person name="Li Y.F."/>
            <person name="Wen S.Y."/>
        </authorList>
    </citation>
    <scope>NUCLEOTIDE SEQUENCE</scope>
</reference>
<dbReference type="EMBL" id="KC740997">
    <property type="protein sequence ID" value="AGM32821.1"/>
    <property type="molecule type" value="mRNA"/>
</dbReference>